<dbReference type="Proteomes" id="UP000217790">
    <property type="component" value="Unassembled WGS sequence"/>
</dbReference>
<protein>
    <submittedName>
        <fullName evidence="1">Uncharacterized protein</fullName>
    </submittedName>
</protein>
<keyword evidence="2" id="KW-1185">Reference proteome</keyword>
<evidence type="ECO:0000313" key="1">
    <source>
        <dbReference type="EMBL" id="PBK92903.1"/>
    </source>
</evidence>
<dbReference type="AlphaFoldDB" id="A0A2H3DX81"/>
<evidence type="ECO:0000313" key="2">
    <source>
        <dbReference type="Proteomes" id="UP000217790"/>
    </source>
</evidence>
<proteinExistence type="predicted"/>
<name>A0A2H3DX81_ARMGA</name>
<dbReference type="STRING" id="47427.A0A2H3DX81"/>
<gene>
    <name evidence="1" type="ORF">ARMGADRAFT_1165220</name>
</gene>
<organism evidence="1 2">
    <name type="scientific">Armillaria gallica</name>
    <name type="common">Bulbous honey fungus</name>
    <name type="synonym">Armillaria bulbosa</name>
    <dbReference type="NCBI Taxonomy" id="47427"/>
    <lineage>
        <taxon>Eukaryota</taxon>
        <taxon>Fungi</taxon>
        <taxon>Dikarya</taxon>
        <taxon>Basidiomycota</taxon>
        <taxon>Agaricomycotina</taxon>
        <taxon>Agaricomycetes</taxon>
        <taxon>Agaricomycetidae</taxon>
        <taxon>Agaricales</taxon>
        <taxon>Marasmiineae</taxon>
        <taxon>Physalacriaceae</taxon>
        <taxon>Armillaria</taxon>
    </lineage>
</organism>
<dbReference type="OMA" id="EYEYTIM"/>
<accession>A0A2H3DX81</accession>
<sequence length="345" mass="39439">MPERLPLELLKFTASSPYLPESHLFIQSSDTQPTSLSRELDGLEHSWGLKRGDINAYFDTDDNALRLDTSLIDSFKEPNWILAPVRETFDRIVDCYNHNLKRNAPNRIPFYEICPLATEYEYTIMPLRPIGPIFGKTSSGDIVSFTDPFNDLVVTSRANPFFVAALASRYTRYAMETPVYSTIASKLLRLSRGSHALAPLKFYEGSRQGNFGRELPFCYRNLPQFTSEKSDSRLPALTGSSSFEYIRPFKCSKKDSSEEEDEGKYRERNSMNVFKWMQDTKPSEFVLDTGNDEEIGGYALETPRKIVGKIPTDADATWRELVEETGFGSHLHILKRKRTPRRPLS</sequence>
<reference evidence="2" key="1">
    <citation type="journal article" date="2017" name="Nat. Ecol. Evol.">
        <title>Genome expansion and lineage-specific genetic innovations in the forest pathogenic fungi Armillaria.</title>
        <authorList>
            <person name="Sipos G."/>
            <person name="Prasanna A.N."/>
            <person name="Walter M.C."/>
            <person name="O'Connor E."/>
            <person name="Balint B."/>
            <person name="Krizsan K."/>
            <person name="Kiss B."/>
            <person name="Hess J."/>
            <person name="Varga T."/>
            <person name="Slot J."/>
            <person name="Riley R."/>
            <person name="Boka B."/>
            <person name="Rigling D."/>
            <person name="Barry K."/>
            <person name="Lee J."/>
            <person name="Mihaltcheva S."/>
            <person name="LaButti K."/>
            <person name="Lipzen A."/>
            <person name="Waldron R."/>
            <person name="Moloney N.M."/>
            <person name="Sperisen C."/>
            <person name="Kredics L."/>
            <person name="Vagvoelgyi C."/>
            <person name="Patrignani A."/>
            <person name="Fitzpatrick D."/>
            <person name="Nagy I."/>
            <person name="Doyle S."/>
            <person name="Anderson J.B."/>
            <person name="Grigoriev I.V."/>
            <person name="Gueldener U."/>
            <person name="Muensterkoetter M."/>
            <person name="Nagy L.G."/>
        </authorList>
    </citation>
    <scope>NUCLEOTIDE SEQUENCE [LARGE SCALE GENOMIC DNA]</scope>
    <source>
        <strain evidence="2">Ar21-2</strain>
    </source>
</reference>
<dbReference type="OrthoDB" id="2892218at2759"/>
<dbReference type="EMBL" id="KZ293657">
    <property type="protein sequence ID" value="PBK92903.1"/>
    <property type="molecule type" value="Genomic_DNA"/>
</dbReference>
<dbReference type="InParanoid" id="A0A2H3DX81"/>